<keyword evidence="3" id="KW-0443">Lipid metabolism</keyword>
<dbReference type="PANTHER" id="PTHR12497:SF0">
    <property type="entry name" value="TAFAZZIN"/>
    <property type="match status" value="1"/>
</dbReference>
<comment type="subcellular location">
    <subcellularLocation>
        <location evidence="1">Membrane</location>
        <topology evidence="1">Peripheral membrane protein</topology>
    </subcellularLocation>
</comment>
<comment type="caution">
    <text evidence="7">The sequence shown here is derived from an EMBL/GenBank/DDBJ whole genome shotgun (WGS) entry which is preliminary data.</text>
</comment>
<reference evidence="7" key="1">
    <citation type="submission" date="2019-05" db="EMBL/GenBank/DDBJ databases">
        <title>Annotation for the trematode Fasciolopsis buski.</title>
        <authorList>
            <person name="Choi Y.-J."/>
        </authorList>
    </citation>
    <scope>NUCLEOTIDE SEQUENCE</scope>
    <source>
        <strain evidence="7">HT</strain>
        <tissue evidence="7">Whole worm</tissue>
    </source>
</reference>
<dbReference type="OrthoDB" id="193467at2759"/>
<evidence type="ECO:0000313" key="7">
    <source>
        <dbReference type="EMBL" id="KAA0196552.1"/>
    </source>
</evidence>
<keyword evidence="2" id="KW-0808">Transferase</keyword>
<dbReference type="EMBL" id="LUCM01002948">
    <property type="protein sequence ID" value="KAA0196552.1"/>
    <property type="molecule type" value="Genomic_DNA"/>
</dbReference>
<evidence type="ECO:0000256" key="5">
    <source>
        <dbReference type="ARBA" id="ARBA00023315"/>
    </source>
</evidence>
<dbReference type="InterPro" id="IPR000872">
    <property type="entry name" value="Tafazzin"/>
</dbReference>
<evidence type="ECO:0000256" key="6">
    <source>
        <dbReference type="RuleBase" id="RU365062"/>
    </source>
</evidence>
<dbReference type="Proteomes" id="UP000728185">
    <property type="component" value="Unassembled WGS sequence"/>
</dbReference>
<keyword evidence="5 7" id="KW-0012">Acyltransferase</keyword>
<dbReference type="GO" id="GO:0031966">
    <property type="term" value="C:mitochondrial membrane"/>
    <property type="evidence" value="ECO:0007669"/>
    <property type="project" value="TreeGrafter"/>
</dbReference>
<keyword evidence="8" id="KW-1185">Reference proteome</keyword>
<organism evidence="7 8">
    <name type="scientific">Fasciolopsis buskii</name>
    <dbReference type="NCBI Taxonomy" id="27845"/>
    <lineage>
        <taxon>Eukaryota</taxon>
        <taxon>Metazoa</taxon>
        <taxon>Spiralia</taxon>
        <taxon>Lophotrochozoa</taxon>
        <taxon>Platyhelminthes</taxon>
        <taxon>Trematoda</taxon>
        <taxon>Digenea</taxon>
        <taxon>Plagiorchiida</taxon>
        <taxon>Echinostomata</taxon>
        <taxon>Echinostomatoidea</taxon>
        <taxon>Fasciolidae</taxon>
        <taxon>Fasciolopsis</taxon>
    </lineage>
</organism>
<dbReference type="GO" id="GO:0035965">
    <property type="term" value="P:cardiolipin acyl-chain remodeling"/>
    <property type="evidence" value="ECO:0007669"/>
    <property type="project" value="TreeGrafter"/>
</dbReference>
<evidence type="ECO:0000256" key="2">
    <source>
        <dbReference type="ARBA" id="ARBA00022679"/>
    </source>
</evidence>
<protein>
    <recommendedName>
        <fullName evidence="6">Tafazzin family protein</fullName>
    </recommendedName>
</protein>
<dbReference type="GO" id="GO:0007007">
    <property type="term" value="P:inner mitochondrial membrane organization"/>
    <property type="evidence" value="ECO:0007669"/>
    <property type="project" value="TreeGrafter"/>
</dbReference>
<evidence type="ECO:0000256" key="1">
    <source>
        <dbReference type="ARBA" id="ARBA00004170"/>
    </source>
</evidence>
<dbReference type="PANTHER" id="PTHR12497">
    <property type="entry name" value="TAZ PROTEIN TAFAZZIN"/>
    <property type="match status" value="1"/>
</dbReference>
<evidence type="ECO:0000256" key="3">
    <source>
        <dbReference type="ARBA" id="ARBA00023098"/>
    </source>
</evidence>
<sequence length="147" mass="17029">MFISTTFYLISQGRVVQPYERDREDTFRLRWGVGRLIAECREDPVVLPIWHCGFDELNPSDQPNVRDTLSRILGRPRCLTVHVGEAIRLDSVRRQIGCPAALLQQSDIFRSQVYAHVTQLVQNSLYALKKRTEKTHNQRLQNLVPSN</sequence>
<proteinExistence type="inferred from homology"/>
<gene>
    <name evidence="7" type="ORF">FBUS_10632</name>
</gene>
<dbReference type="AlphaFoldDB" id="A0A8E0RXU5"/>
<comment type="similarity">
    <text evidence="6">Belongs to the taffazin family.</text>
</comment>
<evidence type="ECO:0000313" key="8">
    <source>
        <dbReference type="Proteomes" id="UP000728185"/>
    </source>
</evidence>
<accession>A0A8E0RXU5</accession>
<dbReference type="GO" id="GO:0047184">
    <property type="term" value="F:1-acylglycerophosphocholine O-acyltransferase activity"/>
    <property type="evidence" value="ECO:0007669"/>
    <property type="project" value="TreeGrafter"/>
</dbReference>
<evidence type="ECO:0000256" key="4">
    <source>
        <dbReference type="ARBA" id="ARBA00023136"/>
    </source>
</evidence>
<keyword evidence="4" id="KW-0472">Membrane</keyword>
<name>A0A8E0RXU5_9TREM</name>